<accession>Q9D3A4</accession>
<evidence type="ECO:0000313" key="3">
    <source>
        <dbReference type="MGI" id="MGI:97512"/>
    </source>
</evidence>
<reference evidence="2" key="1">
    <citation type="journal article" date="1999" name="Methods Enzymol.">
        <title>High-efficiency full-length cDNA cloning.</title>
        <authorList>
            <person name="Carninci P."/>
            <person name="Hayashizaki Y."/>
        </authorList>
    </citation>
    <scope>NUCLEOTIDE SEQUENCE</scope>
    <source>
        <strain evidence="2">C57BL/6J</strain>
        <tissue evidence="2">Medulla oblongata</tissue>
    </source>
</reference>
<gene>
    <name evidence="3" type="primary">Pcsk2</name>
</gene>
<sequence length="117" mass="13246">MCRAWSFFAEASNSEALRFRSWGATLGENSGKLLSFLLSPILAWIFSSLAPCNIPCVMLLSVIIFMISKRNLLFVTKVCLNHLRFKEKMAIIENSFHINGLEIKPKDILCAHTHKCT</sequence>
<dbReference type="AGR" id="MGI:97512"/>
<reference evidence="2" key="3">
    <citation type="journal article" date="2000" name="Genome Res.">
        <title>RIKEN integrated sequence analysis (RISA) system--384-format sequencing pipeline with 384 multicapillary sequencer.</title>
        <authorList>
            <person name="Shibata K."/>
            <person name="Itoh M."/>
            <person name="Aizawa K."/>
            <person name="Nagaoka S."/>
            <person name="Sasaki N."/>
            <person name="Carninci P."/>
            <person name="Konno H."/>
            <person name="Akiyama J."/>
            <person name="Nishi K."/>
            <person name="Kitsunai T."/>
            <person name="Tashiro H."/>
            <person name="Itoh M."/>
            <person name="Sumi N."/>
            <person name="Ishii Y."/>
            <person name="Nakamura S."/>
            <person name="Hazama M."/>
            <person name="Nishine T."/>
            <person name="Harada A."/>
            <person name="Yamamoto R."/>
            <person name="Matsumoto H."/>
            <person name="Sakaguchi S."/>
            <person name="Ikegami T."/>
            <person name="Kashiwagi K."/>
            <person name="Fujiwake S."/>
            <person name="Inoue K."/>
            <person name="Togawa Y."/>
            <person name="Izawa M."/>
            <person name="Ohara E."/>
            <person name="Watahiki M."/>
            <person name="Yoneda Y."/>
            <person name="Ishikawa T."/>
            <person name="Ozawa K."/>
            <person name="Tanaka T."/>
            <person name="Matsuura S."/>
            <person name="Kawai J."/>
            <person name="Okazaki Y."/>
            <person name="Muramatsu M."/>
            <person name="Inoue Y."/>
            <person name="Kira A."/>
            <person name="Hayashizaki Y."/>
        </authorList>
    </citation>
    <scope>NUCLEOTIDE SEQUENCE</scope>
    <source>
        <strain evidence="2">C57BL/6J</strain>
        <tissue evidence="2">Medulla oblongata</tissue>
    </source>
</reference>
<keyword evidence="1" id="KW-0812">Transmembrane</keyword>
<name>Q9D3A4_MOUSE</name>
<reference evidence="2" key="4">
    <citation type="submission" date="2000-07" db="EMBL/GenBank/DDBJ databases">
        <authorList>
            <person name="Adachi J."/>
            <person name="Aizawa K."/>
            <person name="Akahira S."/>
            <person name="Akimura T."/>
            <person name="Arai A."/>
            <person name="Aono H."/>
            <person name="Arakawa T."/>
            <person name="Bono H."/>
            <person name="Carninci P."/>
            <person name="Fukuda S."/>
            <person name="Fukunishi Y."/>
            <person name="Furuno M."/>
            <person name="Hanagaki T."/>
            <person name="Hara A."/>
            <person name="Hayatsu N."/>
            <person name="Hiramoto K."/>
            <person name="Hiraoka T."/>
            <person name="Hori F."/>
            <person name="Imotani K."/>
            <person name="Ishii Y."/>
            <person name="Itoh M."/>
            <person name="Izawa M."/>
            <person name="Kasukawa T."/>
            <person name="Kato H."/>
            <person name="Kawai J."/>
            <person name="Kojima Y."/>
            <person name="Konno H."/>
            <person name="Kouda M."/>
            <person name="Koya S."/>
            <person name="Kurihara C."/>
            <person name="Matsuyama T."/>
            <person name="Miyazaki A."/>
            <person name="Nishi K."/>
            <person name="Nomura K."/>
            <person name="Numazaki R."/>
            <person name="Ohno M."/>
            <person name="Okazaki Y."/>
            <person name="Okido T."/>
            <person name="Owa C."/>
            <person name="Saito H."/>
            <person name="Saito R."/>
            <person name="Sakai C."/>
            <person name="Sakai K."/>
            <person name="Sano H."/>
            <person name="Sasaki D."/>
            <person name="Shibata K."/>
            <person name="Shibata Y."/>
            <person name="Shinagawa A."/>
            <person name="Shiraki T."/>
            <person name="Sogabe Y."/>
            <person name="Suzuki H."/>
            <person name="Tagami M."/>
            <person name="Tagawa A."/>
            <person name="Takahashi F."/>
            <person name="Tanaka T."/>
            <person name="Tejima Y."/>
            <person name="Toya T."/>
            <person name="Yamamura T."/>
            <person name="Yasunishi A."/>
            <person name="Yoshida K."/>
            <person name="Yoshino M."/>
            <person name="Muramatsu M."/>
            <person name="Hayashizaki Y."/>
        </authorList>
    </citation>
    <scope>NUCLEOTIDE SEQUENCE</scope>
    <source>
        <strain evidence="2">C57BL/6J</strain>
        <tissue evidence="2">Medulla oblongata</tissue>
    </source>
</reference>
<reference evidence="2" key="2">
    <citation type="journal article" date="2000" name="Genome Res.">
        <title>Normalization and subtraction of cap-trapper-selected cDNAs to prepare full-length cDNA libraries for rapid discovery of new genes.</title>
        <authorList>
            <person name="Carninci P."/>
            <person name="Shibata Y."/>
            <person name="Hayatsu N."/>
            <person name="Sugahara Y."/>
            <person name="Shibata K."/>
            <person name="Itoh M."/>
            <person name="Konno H."/>
            <person name="Okazaki Y."/>
            <person name="Muramatsu M."/>
            <person name="Hayashizaki Y."/>
        </authorList>
    </citation>
    <scope>NUCLEOTIDE SEQUENCE</scope>
    <source>
        <strain evidence="2">C57BL/6J</strain>
        <tissue evidence="2">Medulla oblongata</tissue>
    </source>
</reference>
<keyword evidence="1" id="KW-0472">Membrane</keyword>
<feature type="transmembrane region" description="Helical" evidence="1">
    <location>
        <begin position="41"/>
        <end position="67"/>
    </location>
</feature>
<evidence type="ECO:0000256" key="1">
    <source>
        <dbReference type="SAM" id="Phobius"/>
    </source>
</evidence>
<reference evidence="2" key="6">
    <citation type="journal article" date="2002" name="Nature">
        <title>Analysis of the mouse transcriptome based on functional annotation of 60,770 full-length cDNAs.</title>
        <authorList>
            <consortium name="The FANTOM Consortium and the RIKEN Genome Exploration Research Group Phase I and II Team"/>
        </authorList>
    </citation>
    <scope>NUCLEOTIDE SEQUENCE</scope>
    <source>
        <strain evidence="2">C57BL/6J</strain>
        <tissue evidence="2">Medulla oblongata</tissue>
    </source>
</reference>
<proteinExistence type="evidence at transcript level"/>
<dbReference type="MGI" id="MGI:97512">
    <property type="gene designation" value="Pcsk2"/>
</dbReference>
<evidence type="ECO:0000313" key="2">
    <source>
        <dbReference type="EMBL" id="BAB31101.1"/>
    </source>
</evidence>
<dbReference type="EMBL" id="AK018159">
    <property type="protein sequence ID" value="BAB31101.1"/>
    <property type="molecule type" value="mRNA"/>
</dbReference>
<reference evidence="2" key="7">
    <citation type="journal article" date="2005" name="Science">
        <title>The Transcriptional Landscape of the Mammalian Genome.</title>
        <authorList>
            <consortium name="The FANTOM Consortium"/>
            <consortium name="Riken Genome Exploration Research Group and Genome Science Group (Genome Network Project Core Group)"/>
        </authorList>
    </citation>
    <scope>NUCLEOTIDE SEQUENCE</scope>
    <source>
        <strain evidence="2">C57BL/6J</strain>
        <tissue evidence="2">Medulla oblongata</tissue>
    </source>
</reference>
<keyword evidence="1" id="KW-1133">Transmembrane helix</keyword>
<organism evidence="2">
    <name type="scientific">Mus musculus</name>
    <name type="common">Mouse</name>
    <dbReference type="NCBI Taxonomy" id="10090"/>
    <lineage>
        <taxon>Eukaryota</taxon>
        <taxon>Metazoa</taxon>
        <taxon>Chordata</taxon>
        <taxon>Craniata</taxon>
        <taxon>Vertebrata</taxon>
        <taxon>Euteleostomi</taxon>
        <taxon>Mammalia</taxon>
        <taxon>Eutheria</taxon>
        <taxon>Euarchontoglires</taxon>
        <taxon>Glires</taxon>
        <taxon>Rodentia</taxon>
        <taxon>Myomorpha</taxon>
        <taxon>Muroidea</taxon>
        <taxon>Muridae</taxon>
        <taxon>Murinae</taxon>
        <taxon>Mus</taxon>
        <taxon>Mus</taxon>
    </lineage>
</organism>
<reference evidence="2" key="5">
    <citation type="journal article" date="2001" name="Nature">
        <title>Functional annotation of a full-length mouse cDNA collection.</title>
        <authorList>
            <consortium name="The RIKEN Genome Exploration Research Group Phase II Team and the FANTOM Consortium"/>
        </authorList>
    </citation>
    <scope>NUCLEOTIDE SEQUENCE</scope>
    <source>
        <strain evidence="2">C57BL/6J</strain>
        <tissue evidence="2">Medulla oblongata</tissue>
    </source>
</reference>
<protein>
    <submittedName>
        <fullName evidence="2">Uncharacterized protein</fullName>
    </submittedName>
</protein>
<dbReference type="AlphaFoldDB" id="Q9D3A4"/>
<reference evidence="2" key="8">
    <citation type="journal article" date="2005" name="Science">
        <title>Antisense Transcription in the Mammalian Transcriptome.</title>
        <authorList>
            <consortium name="RIKEN Genome Exploration Research Group and Genome Science Group (Genome Network Project Core Group) and the FANTOM Consortium"/>
        </authorList>
    </citation>
    <scope>NUCLEOTIDE SEQUENCE</scope>
    <source>
        <strain evidence="2">C57BL/6J</strain>
        <tissue evidence="2">Medulla oblongata</tissue>
    </source>
</reference>